<accession>A0A9K3LM68</accession>
<keyword evidence="3" id="KW-1185">Reference proteome</keyword>
<dbReference type="PROSITE" id="PS50206">
    <property type="entry name" value="RHODANESE_3"/>
    <property type="match status" value="1"/>
</dbReference>
<reference evidence="2" key="1">
    <citation type="journal article" date="2021" name="Sci. Rep.">
        <title>Diploid genomic architecture of Nitzschia inconspicua, an elite biomass production diatom.</title>
        <authorList>
            <person name="Oliver A."/>
            <person name="Podell S."/>
            <person name="Pinowska A."/>
            <person name="Traller J.C."/>
            <person name="Smith S.R."/>
            <person name="McClure R."/>
            <person name="Beliaev A."/>
            <person name="Bohutskyi P."/>
            <person name="Hill E.A."/>
            <person name="Rabines A."/>
            <person name="Zheng H."/>
            <person name="Allen L.Z."/>
            <person name="Kuo A."/>
            <person name="Grigoriev I.V."/>
            <person name="Allen A.E."/>
            <person name="Hazlebeck D."/>
            <person name="Allen E.E."/>
        </authorList>
    </citation>
    <scope>NUCLEOTIDE SEQUENCE</scope>
    <source>
        <strain evidence="2">Hildebrandi</strain>
    </source>
</reference>
<evidence type="ECO:0000313" key="2">
    <source>
        <dbReference type="EMBL" id="KAG7364395.1"/>
    </source>
</evidence>
<comment type="caution">
    <text evidence="2">The sequence shown here is derived from an EMBL/GenBank/DDBJ whole genome shotgun (WGS) entry which is preliminary data.</text>
</comment>
<feature type="domain" description="Rhodanese" evidence="1">
    <location>
        <begin position="97"/>
        <end position="195"/>
    </location>
</feature>
<dbReference type="EMBL" id="JAGRRH010000009">
    <property type="protein sequence ID" value="KAG7364395.1"/>
    <property type="molecule type" value="Genomic_DNA"/>
</dbReference>
<sequence>MRLLHASSNLALLHMAARRSMGAMAFTPVGMRVPSSSILKAPVEVSSSTRVHLGASPSATTRLFSSTGPSGDGLTIQNIGKEEMEEIVEDYEEGGREESGYVIIDVRESDEIAFTGKVSPNTLHVPLGVLAQYQIFNMDEDEFEEVCGFPKPTLDETIVFTCAAGIRSTHACNFAAQSGYSKLINYRGGANEWFS</sequence>
<dbReference type="Pfam" id="PF00581">
    <property type="entry name" value="Rhodanese"/>
    <property type="match status" value="1"/>
</dbReference>
<proteinExistence type="predicted"/>
<dbReference type="Proteomes" id="UP000693970">
    <property type="component" value="Unassembled WGS sequence"/>
</dbReference>
<dbReference type="AlphaFoldDB" id="A0A9K3LM68"/>
<dbReference type="OrthoDB" id="566238at2759"/>
<dbReference type="GO" id="GO:0005739">
    <property type="term" value="C:mitochondrion"/>
    <property type="evidence" value="ECO:0007669"/>
    <property type="project" value="TreeGrafter"/>
</dbReference>
<reference evidence="2" key="2">
    <citation type="submission" date="2021-04" db="EMBL/GenBank/DDBJ databases">
        <authorList>
            <person name="Podell S."/>
        </authorList>
    </citation>
    <scope>NUCLEOTIDE SEQUENCE</scope>
    <source>
        <strain evidence="2">Hildebrandi</strain>
    </source>
</reference>
<dbReference type="InterPro" id="IPR001763">
    <property type="entry name" value="Rhodanese-like_dom"/>
</dbReference>
<evidence type="ECO:0000313" key="3">
    <source>
        <dbReference type="Proteomes" id="UP000693970"/>
    </source>
</evidence>
<evidence type="ECO:0000259" key="1">
    <source>
        <dbReference type="PROSITE" id="PS50206"/>
    </source>
</evidence>
<protein>
    <submittedName>
        <fullName evidence="2">Rhodanese-like domain containing protein</fullName>
    </submittedName>
</protein>
<dbReference type="PANTHER" id="PTHR44086:SF10">
    <property type="entry name" value="THIOSULFATE SULFURTRANSFERASE_RHODANESE-LIKE DOMAIN-CONTAINING PROTEIN 3"/>
    <property type="match status" value="1"/>
</dbReference>
<dbReference type="PANTHER" id="PTHR44086">
    <property type="entry name" value="THIOSULFATE SULFURTRANSFERASE RDL2, MITOCHONDRIAL-RELATED"/>
    <property type="match status" value="1"/>
</dbReference>
<organism evidence="2 3">
    <name type="scientific">Nitzschia inconspicua</name>
    <dbReference type="NCBI Taxonomy" id="303405"/>
    <lineage>
        <taxon>Eukaryota</taxon>
        <taxon>Sar</taxon>
        <taxon>Stramenopiles</taxon>
        <taxon>Ochrophyta</taxon>
        <taxon>Bacillariophyta</taxon>
        <taxon>Bacillariophyceae</taxon>
        <taxon>Bacillariophycidae</taxon>
        <taxon>Bacillariales</taxon>
        <taxon>Bacillariaceae</taxon>
        <taxon>Nitzschia</taxon>
    </lineage>
</organism>
<dbReference type="GO" id="GO:0004792">
    <property type="term" value="F:thiosulfate-cyanide sulfurtransferase activity"/>
    <property type="evidence" value="ECO:0007669"/>
    <property type="project" value="TreeGrafter"/>
</dbReference>
<gene>
    <name evidence="2" type="ORF">IV203_037597</name>
</gene>
<name>A0A9K3LM68_9STRA</name>